<dbReference type="EMBL" id="BK016250">
    <property type="protein sequence ID" value="DAG05134.1"/>
    <property type="molecule type" value="Genomic_DNA"/>
</dbReference>
<reference evidence="1" key="1">
    <citation type="journal article" date="2021" name="Proc. Natl. Acad. Sci. U.S.A.">
        <title>A Catalog of Tens of Thousands of Viruses from Human Metagenomes Reveals Hidden Associations with Chronic Diseases.</title>
        <authorList>
            <person name="Tisza M.J."/>
            <person name="Buck C.B."/>
        </authorList>
    </citation>
    <scope>NUCLEOTIDE SEQUENCE</scope>
    <source>
        <strain evidence="1">CtE3x18</strain>
    </source>
</reference>
<name>A0A8S5VEM9_9CAUD</name>
<protein>
    <submittedName>
        <fullName evidence="1">Uncharacterized protein</fullName>
    </submittedName>
</protein>
<accession>A0A8S5VEM9</accession>
<organism evidence="1">
    <name type="scientific">Myoviridae sp. ctE3x18</name>
    <dbReference type="NCBI Taxonomy" id="2825059"/>
    <lineage>
        <taxon>Viruses</taxon>
        <taxon>Duplodnaviria</taxon>
        <taxon>Heunggongvirae</taxon>
        <taxon>Uroviricota</taxon>
        <taxon>Caudoviricetes</taxon>
    </lineage>
</organism>
<evidence type="ECO:0000313" key="1">
    <source>
        <dbReference type="EMBL" id="DAG05134.1"/>
    </source>
</evidence>
<proteinExistence type="predicted"/>
<sequence>MFPSTFVIILYHSYYDKSTVLRTFSKNIFIFFEKNKRLPIVEGVLSLYRDF</sequence>